<dbReference type="EMBL" id="JWZT01002800">
    <property type="protein sequence ID" value="KII68552.1"/>
    <property type="molecule type" value="Genomic_DNA"/>
</dbReference>
<accession>A0A0C2N3V6</accession>
<keyword evidence="2" id="KW-1185">Reference proteome</keyword>
<reference evidence="1 2" key="1">
    <citation type="journal article" date="2014" name="Genome Biol. Evol.">
        <title>The genome of the myxosporean Thelohanellus kitauei shows adaptations to nutrient acquisition within its fish host.</title>
        <authorList>
            <person name="Yang Y."/>
            <person name="Xiong J."/>
            <person name="Zhou Z."/>
            <person name="Huo F."/>
            <person name="Miao W."/>
            <person name="Ran C."/>
            <person name="Liu Y."/>
            <person name="Zhang J."/>
            <person name="Feng J."/>
            <person name="Wang M."/>
            <person name="Wang M."/>
            <person name="Wang L."/>
            <person name="Yao B."/>
        </authorList>
    </citation>
    <scope>NUCLEOTIDE SEQUENCE [LARGE SCALE GENOMIC DNA]</scope>
    <source>
        <strain evidence="1">Wuqing</strain>
    </source>
</reference>
<name>A0A0C2N3V6_THEKT</name>
<dbReference type="Proteomes" id="UP000031668">
    <property type="component" value="Unassembled WGS sequence"/>
</dbReference>
<proteinExistence type="predicted"/>
<evidence type="ECO:0000313" key="1">
    <source>
        <dbReference type="EMBL" id="KII68552.1"/>
    </source>
</evidence>
<organism evidence="1 2">
    <name type="scientific">Thelohanellus kitauei</name>
    <name type="common">Myxosporean</name>
    <dbReference type="NCBI Taxonomy" id="669202"/>
    <lineage>
        <taxon>Eukaryota</taxon>
        <taxon>Metazoa</taxon>
        <taxon>Cnidaria</taxon>
        <taxon>Myxozoa</taxon>
        <taxon>Myxosporea</taxon>
        <taxon>Bivalvulida</taxon>
        <taxon>Platysporina</taxon>
        <taxon>Myxobolidae</taxon>
        <taxon>Thelohanellus</taxon>
    </lineage>
</organism>
<gene>
    <name evidence="1" type="ORF">RF11_10835</name>
</gene>
<evidence type="ECO:0000313" key="2">
    <source>
        <dbReference type="Proteomes" id="UP000031668"/>
    </source>
</evidence>
<dbReference type="AlphaFoldDB" id="A0A0C2N3V6"/>
<protein>
    <submittedName>
        <fullName evidence="1">Uncharacterized protein</fullName>
    </submittedName>
</protein>
<comment type="caution">
    <text evidence="1">The sequence shown here is derived from an EMBL/GenBank/DDBJ whole genome shotgun (WGS) entry which is preliminary data.</text>
</comment>
<sequence>MDVRISYLSLRTFDNFKCVALPVLKNYLLFAAGIGLVSPQSATFLHCQSTEPPDTKLKAKVSSQFLYHEVKEPRDAYKTVFTKETWLMFCAYSLKTSVV</sequence>